<dbReference type="GO" id="GO:0016757">
    <property type="term" value="F:glycosyltransferase activity"/>
    <property type="evidence" value="ECO:0007669"/>
    <property type="project" value="UniProtKB-UniRule"/>
</dbReference>
<evidence type="ECO:0000256" key="1">
    <source>
        <dbReference type="ARBA" id="ARBA00004167"/>
    </source>
</evidence>
<organism evidence="9 10">
    <name type="scientific">Python bivittatus</name>
    <name type="common">Burmese python</name>
    <name type="synonym">Python molurus bivittatus</name>
    <dbReference type="NCBI Taxonomy" id="176946"/>
    <lineage>
        <taxon>Eukaryota</taxon>
        <taxon>Metazoa</taxon>
        <taxon>Chordata</taxon>
        <taxon>Craniata</taxon>
        <taxon>Vertebrata</taxon>
        <taxon>Euteleostomi</taxon>
        <taxon>Lepidosauria</taxon>
        <taxon>Squamata</taxon>
        <taxon>Bifurcata</taxon>
        <taxon>Unidentata</taxon>
        <taxon>Episquamata</taxon>
        <taxon>Toxicofera</taxon>
        <taxon>Serpentes</taxon>
        <taxon>Henophidia</taxon>
        <taxon>Pythonidae</taxon>
        <taxon>Python</taxon>
    </lineage>
</organism>
<evidence type="ECO:0000313" key="9">
    <source>
        <dbReference type="Proteomes" id="UP000695026"/>
    </source>
</evidence>
<dbReference type="OMA" id="HYSMEKK"/>
<dbReference type="InterPro" id="IPR008166">
    <property type="entry name" value="Glyco_transf_92"/>
</dbReference>
<evidence type="ECO:0000256" key="5">
    <source>
        <dbReference type="ARBA" id="ARBA00022692"/>
    </source>
</evidence>
<keyword evidence="5 8" id="KW-0812">Transmembrane</keyword>
<comment type="similarity">
    <text evidence="2 8">Belongs to the glycosyltransferase 92 family.</text>
</comment>
<evidence type="ECO:0000256" key="7">
    <source>
        <dbReference type="ARBA" id="ARBA00023136"/>
    </source>
</evidence>
<sequence length="439" mass="50750">MFTCGKQVNSACRFIFLFSIFLVTYYWRKSVLQDKVIVKTWQEQQDNHPCKGQGYLTNTTITPLKDKNSFIIAPYFDRRDGNFIRILSIVHHKKVKELYCIFCCQNSNTSCTVKAKIDIHSDRFGFPYGTTDLLCLKPQDCYSQFISVHPSVDPEATQLPLFPVQNLHSESPSLEFTVCISTMFGKYNNVLQFVQTIEMYKILGAQKVMIYKNSCSPLMEKVLDYYISEGTVEIIPWPIHLYLKVSSYWHHSMGGKDIGYYGQIAALNYCLYRNMYRSKYVVLIDADEMILPIKDADWKSLMQRLEKGNPRAGVFLFENHVYGNSLFSTTPFNFSSWHAVPGENILEYIYRQPKYIPAVRNRKMVIDPRKVVQTSVHKVIKKYGVSVQVNSGIAILFHCKRPANKNLAKESIVPNKILWRYSSALIPNINKVLHKSNIL</sequence>
<dbReference type="PANTHER" id="PTHR21461:SF69">
    <property type="entry name" value="GLYCOSYLTRANSFERASE FAMILY 92 PROTEIN"/>
    <property type="match status" value="1"/>
</dbReference>
<keyword evidence="6 8" id="KW-1133">Transmembrane helix</keyword>
<dbReference type="GO" id="GO:0005737">
    <property type="term" value="C:cytoplasm"/>
    <property type="evidence" value="ECO:0007669"/>
    <property type="project" value="TreeGrafter"/>
</dbReference>
<dbReference type="GeneID" id="103054713"/>
<dbReference type="AlphaFoldDB" id="A0A9F5I9W0"/>
<keyword evidence="7 8" id="KW-0472">Membrane</keyword>
<dbReference type="GO" id="GO:0016020">
    <property type="term" value="C:membrane"/>
    <property type="evidence" value="ECO:0007669"/>
    <property type="project" value="UniProtKB-SubCell"/>
</dbReference>
<evidence type="ECO:0000256" key="6">
    <source>
        <dbReference type="ARBA" id="ARBA00022989"/>
    </source>
</evidence>
<keyword evidence="4 8" id="KW-0808">Transferase</keyword>
<dbReference type="RefSeq" id="XP_025019150.1">
    <property type="nucleotide sequence ID" value="XM_025163382.1"/>
</dbReference>
<protein>
    <recommendedName>
        <fullName evidence="8">Glycosyltransferase family 92 protein</fullName>
        <ecNumber evidence="8">2.4.1.-</ecNumber>
    </recommendedName>
</protein>
<dbReference type="Pfam" id="PF01697">
    <property type="entry name" value="Glyco_transf_92"/>
    <property type="match status" value="1"/>
</dbReference>
<evidence type="ECO:0000256" key="2">
    <source>
        <dbReference type="ARBA" id="ARBA00007647"/>
    </source>
</evidence>
<comment type="subcellular location">
    <subcellularLocation>
        <location evidence="1">Membrane</location>
        <topology evidence="1">Single-pass membrane protein</topology>
    </subcellularLocation>
</comment>
<accession>A0A9F5I9W0</accession>
<dbReference type="EC" id="2.4.1.-" evidence="8"/>
<reference evidence="10" key="1">
    <citation type="submission" date="2025-08" db="UniProtKB">
        <authorList>
            <consortium name="RefSeq"/>
        </authorList>
    </citation>
    <scope>IDENTIFICATION</scope>
    <source>
        <tissue evidence="10">Liver</tissue>
    </source>
</reference>
<keyword evidence="3 8" id="KW-0328">Glycosyltransferase</keyword>
<keyword evidence="9" id="KW-1185">Reference proteome</keyword>
<dbReference type="PANTHER" id="PTHR21461">
    <property type="entry name" value="GLYCOSYLTRANSFERASE FAMILY 92 PROTEIN"/>
    <property type="match status" value="1"/>
</dbReference>
<name>A0A9F5I9W0_PYTBI</name>
<evidence type="ECO:0000256" key="3">
    <source>
        <dbReference type="ARBA" id="ARBA00022676"/>
    </source>
</evidence>
<evidence type="ECO:0000256" key="8">
    <source>
        <dbReference type="RuleBase" id="RU366017"/>
    </source>
</evidence>
<dbReference type="Proteomes" id="UP000695026">
    <property type="component" value="Unplaced"/>
</dbReference>
<feature type="transmembrane region" description="Helical" evidence="8">
    <location>
        <begin position="12"/>
        <end position="28"/>
    </location>
</feature>
<evidence type="ECO:0000313" key="10">
    <source>
        <dbReference type="RefSeq" id="XP_025019150.1"/>
    </source>
</evidence>
<evidence type="ECO:0000256" key="4">
    <source>
        <dbReference type="ARBA" id="ARBA00022679"/>
    </source>
</evidence>
<proteinExistence type="inferred from homology"/>
<gene>
    <name evidence="10" type="primary">LOC103054713</name>
</gene>